<reference evidence="2 3" key="1">
    <citation type="journal article" date="2017" name="Emerg. Infect. Dis.">
        <title>Carbapenemase VCC-1-Producing Vibrio cholerae in Coastal Waters of Germany.</title>
        <authorList>
            <person name="Hammerl J.A."/>
            <person name="Jackel C."/>
            <person name="Bortolaia V."/>
            <person name="Schwartz K."/>
            <person name="Bier N."/>
            <person name="Hendriksen R.S."/>
            <person name="Guerra B."/>
            <person name="Strauch E."/>
        </authorList>
    </citation>
    <scope>NUCLEOTIDE SEQUENCE [LARGE SCALE GENOMIC DNA]</scope>
    <source>
        <strain evidence="2 3">VN-2825</strain>
    </source>
</reference>
<comment type="caution">
    <text evidence="2">The sequence shown here is derived from an EMBL/GenBank/DDBJ whole genome shotgun (WGS) entry which is preliminary data.</text>
</comment>
<organism evidence="2 3">
    <name type="scientific">Vibrio cholerae</name>
    <dbReference type="NCBI Taxonomy" id="666"/>
    <lineage>
        <taxon>Bacteria</taxon>
        <taxon>Pseudomonadati</taxon>
        <taxon>Pseudomonadota</taxon>
        <taxon>Gammaproteobacteria</taxon>
        <taxon>Vibrionales</taxon>
        <taxon>Vibrionaceae</taxon>
        <taxon>Vibrio</taxon>
    </lineage>
</organism>
<evidence type="ECO:0000313" key="3">
    <source>
        <dbReference type="Proteomes" id="UP000266701"/>
    </source>
</evidence>
<evidence type="ECO:0000313" key="2">
    <source>
        <dbReference type="EMBL" id="RGP89798.1"/>
    </source>
</evidence>
<feature type="compositionally biased region" description="Basic and acidic residues" evidence="1">
    <location>
        <begin position="78"/>
        <end position="96"/>
    </location>
</feature>
<name>A0A395TYX0_VIBCL</name>
<dbReference type="Proteomes" id="UP000266701">
    <property type="component" value="Unassembled WGS sequence"/>
</dbReference>
<accession>A0A395TYX0</accession>
<proteinExistence type="predicted"/>
<evidence type="ECO:0000256" key="1">
    <source>
        <dbReference type="SAM" id="MobiDB-lite"/>
    </source>
</evidence>
<dbReference type="EMBL" id="MCBA01000067">
    <property type="protein sequence ID" value="RGP89798.1"/>
    <property type="molecule type" value="Genomic_DNA"/>
</dbReference>
<feature type="region of interest" description="Disordered" evidence="1">
    <location>
        <begin position="66"/>
        <end position="96"/>
    </location>
</feature>
<dbReference type="AlphaFoldDB" id="A0A395TYX0"/>
<gene>
    <name evidence="2" type="ORF">BC353_09555</name>
</gene>
<protein>
    <submittedName>
        <fullName evidence="2">Uncharacterized protein</fullName>
    </submittedName>
</protein>
<sequence>MAAPKKTTIFTPRSETKKIKFSIEIPNALHERLENIQESLKLIDPDLQFQVEPLLVEYMEKLVKKAESDMANLQKSSSHPEPKPTENKSQEGVDSE</sequence>